<dbReference type="SMART" id="SM01321">
    <property type="entry name" value="Y1_Tnp"/>
    <property type="match status" value="1"/>
</dbReference>
<protein>
    <recommendedName>
        <fullName evidence="1">Transposase IS200-like domain-containing protein</fullName>
    </recommendedName>
</protein>
<dbReference type="EMBL" id="JRYR02000001">
    <property type="protein sequence ID" value="OHX65114.1"/>
    <property type="molecule type" value="Genomic_DNA"/>
</dbReference>
<dbReference type="SUPFAM" id="SSF143422">
    <property type="entry name" value="Transposase IS200-like"/>
    <property type="match status" value="1"/>
</dbReference>
<dbReference type="Pfam" id="PF13489">
    <property type="entry name" value="Methyltransf_23"/>
    <property type="match status" value="1"/>
</dbReference>
<feature type="domain" description="Transposase IS200-like" evidence="1">
    <location>
        <begin position="205"/>
        <end position="344"/>
    </location>
</feature>
<dbReference type="PANTHER" id="PTHR36966:SF1">
    <property type="entry name" value="REP-ASSOCIATED TYROSINE TRANSPOSASE"/>
    <property type="match status" value="1"/>
</dbReference>
<dbReference type="Gene3D" id="3.30.70.1290">
    <property type="entry name" value="Transposase IS200-like"/>
    <property type="match status" value="1"/>
</dbReference>
<gene>
    <name evidence="2" type="ORF">NH26_01470</name>
</gene>
<dbReference type="InterPro" id="IPR002686">
    <property type="entry name" value="Transposase_17"/>
</dbReference>
<evidence type="ECO:0000313" key="3">
    <source>
        <dbReference type="Proteomes" id="UP000179797"/>
    </source>
</evidence>
<proteinExistence type="predicted"/>
<dbReference type="GO" id="GO:0043565">
    <property type="term" value="F:sequence-specific DNA binding"/>
    <property type="evidence" value="ECO:0007669"/>
    <property type="project" value="TreeGrafter"/>
</dbReference>
<name>A0A1S1YVQ3_FLAPC</name>
<dbReference type="GO" id="GO:0004803">
    <property type="term" value="F:transposase activity"/>
    <property type="evidence" value="ECO:0007669"/>
    <property type="project" value="InterPro"/>
</dbReference>
<dbReference type="CDD" id="cd02440">
    <property type="entry name" value="AdoMet_MTases"/>
    <property type="match status" value="1"/>
</dbReference>
<evidence type="ECO:0000259" key="1">
    <source>
        <dbReference type="SMART" id="SM01321"/>
    </source>
</evidence>
<organism evidence="2 3">
    <name type="scientific">Flammeovirga pacifica</name>
    <dbReference type="NCBI Taxonomy" id="915059"/>
    <lineage>
        <taxon>Bacteria</taxon>
        <taxon>Pseudomonadati</taxon>
        <taxon>Bacteroidota</taxon>
        <taxon>Cytophagia</taxon>
        <taxon>Cytophagales</taxon>
        <taxon>Flammeovirgaceae</taxon>
        <taxon>Flammeovirga</taxon>
    </lineage>
</organism>
<dbReference type="InterPro" id="IPR029063">
    <property type="entry name" value="SAM-dependent_MTases_sf"/>
</dbReference>
<dbReference type="SUPFAM" id="SSF53335">
    <property type="entry name" value="S-adenosyl-L-methionine-dependent methyltransferases"/>
    <property type="match status" value="1"/>
</dbReference>
<sequence length="355" mass="41860">MKRHLLKGGILDFGCGHGKDTEELAQLGYSVDKYDKYHHPTFPKKRYTTVICHYVLNVVGTQDQSKILAEVSMLLAPGGKAYFTVRRDIFRPGIRIHKYHQRPTYQCNVILPFRSVLKTDHCEIYEYTKPLDKEIITETISVTALWKDNKIRYQKKEMPNSRTNKAIGLLHDLLKEEKCKFFIPSIEKRYKERRNSLRLRNYDYAQEGGYFITINVKNFRRVFGMVKNGEMYLNPLGEMVRNEWLNSSFRSNVTVEDVIVMPNHIHGIVVINYAKRKIKFENRKFRSPSMDISAVVRGFKSATTKKAKEMGFKLEGSLWHRNFHDVIIRDQERYENTVRYINNNPRKWGEKYCGK</sequence>
<dbReference type="Gene3D" id="3.40.50.150">
    <property type="entry name" value="Vaccinia Virus protein VP39"/>
    <property type="match status" value="1"/>
</dbReference>
<evidence type="ECO:0000313" key="2">
    <source>
        <dbReference type="EMBL" id="OHX65114.1"/>
    </source>
</evidence>
<dbReference type="AlphaFoldDB" id="A0A1S1YVQ3"/>
<dbReference type="Proteomes" id="UP000179797">
    <property type="component" value="Unassembled WGS sequence"/>
</dbReference>
<reference evidence="2 3" key="1">
    <citation type="journal article" date="2012" name="Int. J. Syst. Evol. Microbiol.">
        <title>Flammeovirga pacifica sp. nov., isolated from deep-sea sediment.</title>
        <authorList>
            <person name="Xu H."/>
            <person name="Fu Y."/>
            <person name="Yang N."/>
            <person name="Ding Z."/>
            <person name="Lai Q."/>
            <person name="Zeng R."/>
        </authorList>
    </citation>
    <scope>NUCLEOTIDE SEQUENCE [LARGE SCALE GENOMIC DNA]</scope>
    <source>
        <strain evidence="3">DSM 24597 / LMG 26175 / WPAGA1</strain>
    </source>
</reference>
<dbReference type="PANTHER" id="PTHR36966">
    <property type="entry name" value="REP-ASSOCIATED TYROSINE TRANSPOSASE"/>
    <property type="match status" value="1"/>
</dbReference>
<comment type="caution">
    <text evidence="2">The sequence shown here is derived from an EMBL/GenBank/DDBJ whole genome shotgun (WGS) entry which is preliminary data.</text>
</comment>
<dbReference type="InterPro" id="IPR052715">
    <property type="entry name" value="RAYT_transposase"/>
</dbReference>
<dbReference type="STRING" id="915059.NH26_01470"/>
<dbReference type="GO" id="GO:0006313">
    <property type="term" value="P:DNA transposition"/>
    <property type="evidence" value="ECO:0007669"/>
    <property type="project" value="InterPro"/>
</dbReference>
<accession>A0A1S1YVQ3</accession>
<dbReference type="InterPro" id="IPR036515">
    <property type="entry name" value="Transposase_17_sf"/>
</dbReference>
<keyword evidence="3" id="KW-1185">Reference proteome</keyword>